<dbReference type="AlphaFoldDB" id="A0A0R1UGB2"/>
<comment type="caution">
    <text evidence="2">The sequence shown here is derived from an EMBL/GenBank/DDBJ whole genome shotgun (WGS) entry which is preliminary data.</text>
</comment>
<protein>
    <recommendedName>
        <fullName evidence="4">ABC transporter permease</fullName>
    </recommendedName>
</protein>
<name>A0A0R1UGB2_9LACO</name>
<keyword evidence="1" id="KW-0812">Transmembrane</keyword>
<feature type="transmembrane region" description="Helical" evidence="1">
    <location>
        <begin position="146"/>
        <end position="165"/>
    </location>
</feature>
<dbReference type="RefSeq" id="WP_057798870.1">
    <property type="nucleotide sequence ID" value="NZ_AZFM01000018.1"/>
</dbReference>
<feature type="transmembrane region" description="Helical" evidence="1">
    <location>
        <begin position="108"/>
        <end position="125"/>
    </location>
</feature>
<evidence type="ECO:0000313" key="2">
    <source>
        <dbReference type="EMBL" id="KRL89797.1"/>
    </source>
</evidence>
<feature type="transmembrane region" description="Helical" evidence="1">
    <location>
        <begin position="7"/>
        <end position="26"/>
    </location>
</feature>
<keyword evidence="1" id="KW-1133">Transmembrane helix</keyword>
<accession>A0A0R1UGB2</accession>
<keyword evidence="1" id="KW-0472">Membrane</keyword>
<sequence length="247" mass="29199">MPYSLSEIVMLFFTYSVIGWIWETIYCSLKDHHYDYRGFLFGPYCPVYGFAVTTILIFTDKFKNHLILLFISGLIVATIFEYLASLFLEKVFHMKLWDYSDLWGNLQGRVAPMISLFWGFGVVLLDKFIQPHIQDFLNWEEARTHGAFAVIVAVIMATDFVFTIISVERFNVTTKEWNDRINAFFKKRGHELSSHELIFKHLDEVKPKHKLSWNHKRLLNSFPQLKSTNNKQFNDIKQDLVKRINQK</sequence>
<organism evidence="2 3">
    <name type="scientific">Lactobacillus kalixensis DSM 16043</name>
    <dbReference type="NCBI Taxonomy" id="1423763"/>
    <lineage>
        <taxon>Bacteria</taxon>
        <taxon>Bacillati</taxon>
        <taxon>Bacillota</taxon>
        <taxon>Bacilli</taxon>
        <taxon>Lactobacillales</taxon>
        <taxon>Lactobacillaceae</taxon>
        <taxon>Lactobacillus</taxon>
    </lineage>
</organism>
<feature type="transmembrane region" description="Helical" evidence="1">
    <location>
        <begin position="38"/>
        <end position="59"/>
    </location>
</feature>
<proteinExistence type="predicted"/>
<dbReference type="OrthoDB" id="9789229at2"/>
<dbReference type="Pfam" id="PF06541">
    <property type="entry name" value="ABC_trans_CmpB"/>
    <property type="match status" value="1"/>
</dbReference>
<reference evidence="2 3" key="1">
    <citation type="journal article" date="2015" name="Genome Announc.">
        <title>Expanding the biotechnology potential of lactobacilli through comparative genomics of 213 strains and associated genera.</title>
        <authorList>
            <person name="Sun Z."/>
            <person name="Harris H.M."/>
            <person name="McCann A."/>
            <person name="Guo C."/>
            <person name="Argimon S."/>
            <person name="Zhang W."/>
            <person name="Yang X."/>
            <person name="Jeffery I.B."/>
            <person name="Cooney J.C."/>
            <person name="Kagawa T.F."/>
            <person name="Liu W."/>
            <person name="Song Y."/>
            <person name="Salvetti E."/>
            <person name="Wrobel A."/>
            <person name="Rasinkangas P."/>
            <person name="Parkhill J."/>
            <person name="Rea M.C."/>
            <person name="O'Sullivan O."/>
            <person name="Ritari J."/>
            <person name="Douillard F.P."/>
            <person name="Paul Ross R."/>
            <person name="Yang R."/>
            <person name="Briner A.E."/>
            <person name="Felis G.E."/>
            <person name="de Vos W.M."/>
            <person name="Barrangou R."/>
            <person name="Klaenhammer T.R."/>
            <person name="Caufield P.W."/>
            <person name="Cui Y."/>
            <person name="Zhang H."/>
            <person name="O'Toole P.W."/>
        </authorList>
    </citation>
    <scope>NUCLEOTIDE SEQUENCE [LARGE SCALE GENOMIC DNA]</scope>
    <source>
        <strain evidence="2 3">DSM 16043</strain>
    </source>
</reference>
<dbReference type="InterPro" id="IPR010540">
    <property type="entry name" value="CmpB_TMEM229"/>
</dbReference>
<dbReference type="STRING" id="1423763.FC46_GL000528"/>
<evidence type="ECO:0000313" key="3">
    <source>
        <dbReference type="Proteomes" id="UP000051036"/>
    </source>
</evidence>
<feature type="transmembrane region" description="Helical" evidence="1">
    <location>
        <begin position="66"/>
        <end position="88"/>
    </location>
</feature>
<dbReference type="Proteomes" id="UP000051036">
    <property type="component" value="Unassembled WGS sequence"/>
</dbReference>
<gene>
    <name evidence="2" type="ORF">FC46_GL000528</name>
</gene>
<evidence type="ECO:0000256" key="1">
    <source>
        <dbReference type="SAM" id="Phobius"/>
    </source>
</evidence>
<keyword evidence="3" id="KW-1185">Reference proteome</keyword>
<evidence type="ECO:0008006" key="4">
    <source>
        <dbReference type="Google" id="ProtNLM"/>
    </source>
</evidence>
<dbReference type="EMBL" id="AZFM01000018">
    <property type="protein sequence ID" value="KRL89797.1"/>
    <property type="molecule type" value="Genomic_DNA"/>
</dbReference>
<dbReference type="PATRIC" id="fig|1423763.3.peg.532"/>